<reference evidence="1 2" key="1">
    <citation type="submission" date="2022-05" db="EMBL/GenBank/DDBJ databases">
        <authorList>
            <consortium name="Genoscope - CEA"/>
            <person name="William W."/>
        </authorList>
    </citation>
    <scope>NUCLEOTIDE SEQUENCE [LARGE SCALE GENOMIC DNA]</scope>
</reference>
<protein>
    <submittedName>
        <fullName evidence="1">Uncharacterized protein</fullName>
    </submittedName>
</protein>
<dbReference type="EMBL" id="CALNXI010002073">
    <property type="protein sequence ID" value="CAH3182557.1"/>
    <property type="molecule type" value="Genomic_DNA"/>
</dbReference>
<organism evidence="1 2">
    <name type="scientific">Porites evermanni</name>
    <dbReference type="NCBI Taxonomy" id="104178"/>
    <lineage>
        <taxon>Eukaryota</taxon>
        <taxon>Metazoa</taxon>
        <taxon>Cnidaria</taxon>
        <taxon>Anthozoa</taxon>
        <taxon>Hexacorallia</taxon>
        <taxon>Scleractinia</taxon>
        <taxon>Fungiina</taxon>
        <taxon>Poritidae</taxon>
        <taxon>Porites</taxon>
    </lineage>
</organism>
<dbReference type="Proteomes" id="UP001159427">
    <property type="component" value="Unassembled WGS sequence"/>
</dbReference>
<evidence type="ECO:0000313" key="1">
    <source>
        <dbReference type="EMBL" id="CAH3182557.1"/>
    </source>
</evidence>
<sequence length="227" mass="25735">EAHRHFISNIKESGFLSHLLPQPTNVAHGWTRAQLPIIQQLLMPVVQPETYQQLLANKEPQDLPYNRGAKANKINKSLRDMFRYFKWRQFNLRMMVKKGWKGMDLPENFATCMSRMRDGEGGIIHFEGQINHPIPVRNEQCLASEYYKCAGSWQGSKVGPISHANSCSKEEQDGGAEHSAATMADRPEYYYKAICLLPNPSYDQVLRGSAKVSPVEGLFVDALSPEQ</sequence>
<gene>
    <name evidence="1" type="ORF">PEVE_00014272</name>
</gene>
<feature type="non-terminal residue" evidence="1">
    <location>
        <position position="1"/>
    </location>
</feature>
<evidence type="ECO:0000313" key="2">
    <source>
        <dbReference type="Proteomes" id="UP001159427"/>
    </source>
</evidence>
<keyword evidence="2" id="KW-1185">Reference proteome</keyword>
<name>A0ABN8RT91_9CNID</name>
<accession>A0ABN8RT91</accession>
<proteinExistence type="predicted"/>
<comment type="caution">
    <text evidence="1">The sequence shown here is derived from an EMBL/GenBank/DDBJ whole genome shotgun (WGS) entry which is preliminary data.</text>
</comment>